<evidence type="ECO:0000256" key="8">
    <source>
        <dbReference type="SAM" id="Phobius"/>
    </source>
</evidence>
<dbReference type="SUPFAM" id="SSF52540">
    <property type="entry name" value="P-loop containing nucleoside triphosphate hydrolases"/>
    <property type="match status" value="1"/>
</dbReference>
<dbReference type="SMART" id="SM00382">
    <property type="entry name" value="AAA"/>
    <property type="match status" value="1"/>
</dbReference>
<dbReference type="RefSeq" id="WP_189434629.1">
    <property type="nucleotide sequence ID" value="NZ_BMXE01000001.1"/>
</dbReference>
<keyword evidence="3 8" id="KW-0812">Transmembrane</keyword>
<dbReference type="Gene3D" id="3.40.50.300">
    <property type="entry name" value="P-loop containing nucleotide triphosphate hydrolases"/>
    <property type="match status" value="1"/>
</dbReference>
<dbReference type="InterPro" id="IPR027417">
    <property type="entry name" value="P-loop_NTPase"/>
</dbReference>
<comment type="caution">
    <text evidence="11">The sequence shown here is derived from an EMBL/GenBank/DDBJ whole genome shotgun (WGS) entry which is preliminary data.</text>
</comment>
<feature type="domain" description="ABC transporter" evidence="9">
    <location>
        <begin position="372"/>
        <end position="606"/>
    </location>
</feature>
<evidence type="ECO:0000313" key="12">
    <source>
        <dbReference type="Proteomes" id="UP000637980"/>
    </source>
</evidence>
<dbReference type="PANTHER" id="PTHR24221:SF654">
    <property type="entry name" value="ATP-BINDING CASSETTE SUB-FAMILY B MEMBER 6"/>
    <property type="match status" value="1"/>
</dbReference>
<dbReference type="Pfam" id="PF00005">
    <property type="entry name" value="ABC_tran"/>
    <property type="match status" value="1"/>
</dbReference>
<evidence type="ECO:0000256" key="1">
    <source>
        <dbReference type="ARBA" id="ARBA00004651"/>
    </source>
</evidence>
<feature type="transmembrane region" description="Helical" evidence="8">
    <location>
        <begin position="314"/>
        <end position="333"/>
    </location>
</feature>
<dbReference type="Proteomes" id="UP000637980">
    <property type="component" value="Unassembled WGS sequence"/>
</dbReference>
<evidence type="ECO:0000256" key="5">
    <source>
        <dbReference type="ARBA" id="ARBA00022840"/>
    </source>
</evidence>
<accession>A0ABQ3DW40</accession>
<keyword evidence="12" id="KW-1185">Reference proteome</keyword>
<dbReference type="Pfam" id="PF00664">
    <property type="entry name" value="ABC_membrane"/>
    <property type="match status" value="1"/>
</dbReference>
<protein>
    <submittedName>
        <fullName evidence="11">ABC transporter ATP-binding protein/permease</fullName>
    </submittedName>
</protein>
<keyword evidence="7 8" id="KW-0472">Membrane</keyword>
<dbReference type="InterPro" id="IPR003439">
    <property type="entry name" value="ABC_transporter-like_ATP-bd"/>
</dbReference>
<dbReference type="CDD" id="cd18582">
    <property type="entry name" value="ABC_6TM_ATM1_ABCB7"/>
    <property type="match status" value="1"/>
</dbReference>
<dbReference type="EMBL" id="BMXE01000001">
    <property type="protein sequence ID" value="GHB18122.1"/>
    <property type="molecule type" value="Genomic_DNA"/>
</dbReference>
<dbReference type="PANTHER" id="PTHR24221">
    <property type="entry name" value="ATP-BINDING CASSETTE SUB-FAMILY B"/>
    <property type="match status" value="1"/>
</dbReference>
<feature type="transmembrane region" description="Helical" evidence="8">
    <location>
        <begin position="193"/>
        <end position="212"/>
    </location>
</feature>
<dbReference type="GO" id="GO:0005524">
    <property type="term" value="F:ATP binding"/>
    <property type="evidence" value="ECO:0007669"/>
    <property type="project" value="UniProtKB-KW"/>
</dbReference>
<keyword evidence="5 11" id="KW-0067">ATP-binding</keyword>
<evidence type="ECO:0000256" key="2">
    <source>
        <dbReference type="ARBA" id="ARBA00005417"/>
    </source>
</evidence>
<evidence type="ECO:0000256" key="4">
    <source>
        <dbReference type="ARBA" id="ARBA00022741"/>
    </source>
</evidence>
<name>A0ABQ3DW40_9HYPH</name>
<reference evidence="12" key="1">
    <citation type="journal article" date="2019" name="Int. J. Syst. Evol. Microbiol.">
        <title>The Global Catalogue of Microorganisms (GCM) 10K type strain sequencing project: providing services to taxonomists for standard genome sequencing and annotation.</title>
        <authorList>
            <consortium name="The Broad Institute Genomics Platform"/>
            <consortium name="The Broad Institute Genome Sequencing Center for Infectious Disease"/>
            <person name="Wu L."/>
            <person name="Ma J."/>
        </authorList>
    </citation>
    <scope>NUCLEOTIDE SEQUENCE [LARGE SCALE GENOMIC DNA]</scope>
    <source>
        <strain evidence="12">KCTC 12861</strain>
    </source>
</reference>
<dbReference type="PROSITE" id="PS50893">
    <property type="entry name" value="ABC_TRANSPORTER_2"/>
    <property type="match status" value="1"/>
</dbReference>
<proteinExistence type="inferred from homology"/>
<comment type="subcellular location">
    <subcellularLocation>
        <location evidence="1">Cell membrane</location>
        <topology evidence="1">Multi-pass membrane protein</topology>
    </subcellularLocation>
</comment>
<feature type="transmembrane region" description="Helical" evidence="8">
    <location>
        <begin position="165"/>
        <end position="187"/>
    </location>
</feature>
<dbReference type="InterPro" id="IPR017871">
    <property type="entry name" value="ABC_transporter-like_CS"/>
</dbReference>
<keyword evidence="4" id="KW-0547">Nucleotide-binding</keyword>
<evidence type="ECO:0000256" key="7">
    <source>
        <dbReference type="ARBA" id="ARBA00023136"/>
    </source>
</evidence>
<dbReference type="InterPro" id="IPR039421">
    <property type="entry name" value="Type_1_exporter"/>
</dbReference>
<gene>
    <name evidence="11" type="ORF">GCM10007094_02320</name>
</gene>
<feature type="transmembrane region" description="Helical" evidence="8">
    <location>
        <begin position="46"/>
        <end position="68"/>
    </location>
</feature>
<feature type="domain" description="ABC transmembrane type-1" evidence="10">
    <location>
        <begin position="47"/>
        <end position="338"/>
    </location>
</feature>
<comment type="similarity">
    <text evidence="2">Belongs to the ABC transporter superfamily.</text>
</comment>
<dbReference type="CDD" id="cd03253">
    <property type="entry name" value="ABCC_ATM1_transporter"/>
    <property type="match status" value="1"/>
</dbReference>
<dbReference type="Gene3D" id="1.20.1560.10">
    <property type="entry name" value="ABC transporter type 1, transmembrane domain"/>
    <property type="match status" value="1"/>
</dbReference>
<organism evidence="11 12">
    <name type="scientific">Pseudovibrio japonicus</name>
    <dbReference type="NCBI Taxonomy" id="366534"/>
    <lineage>
        <taxon>Bacteria</taxon>
        <taxon>Pseudomonadati</taxon>
        <taxon>Pseudomonadota</taxon>
        <taxon>Alphaproteobacteria</taxon>
        <taxon>Hyphomicrobiales</taxon>
        <taxon>Stappiaceae</taxon>
        <taxon>Pseudovibrio</taxon>
    </lineage>
</organism>
<feature type="transmembrane region" description="Helical" evidence="8">
    <location>
        <begin position="281"/>
        <end position="302"/>
    </location>
</feature>
<sequence>MTATSKKRQEKSAPALDADDKGLFRSLKTLWVYMWPDARPELKKRVVLALAALIIAKIITVFAPYLYAWATDALTDNGVLPDWLPPILIAPVMLVIAYNLARTMAVGFNQIRDAIFSSVGLHAVRELANLTFQHLHALSLRYHLSRRTGGLTRVIDRGVKGIEGIVRFTILSGIPTVVEFAMMALVIWFQFGFWYVVVVGATVFAYVYYTVVASDKRIQIRRDMNNADNDANSKSVDSLLNFETVKYFGNEEMERGRFDKAMRGYERAAIKTWTSLSWLNFGQALILGVGMTTCMVMSAMAIQRGEQSIGDFVMINALLMQLSVPLNFIGFIYREIRQGIADLEAMFSVLAVEPEIQDDPLAENLQVKEATIKFEDVHFHYDEERPILKGVNFEVPAGSTIAIVGPSGAGKSTISRLLFRFYDVTSGRITIDGKDVRDVTQKSLRHHIGMVPQDTVLFNDNIAYNIRYGRVDATDEEVKHAAKLAQIDHFIDALPHGYDSEVGERGLKLSGGEKQRVAIARTILKSPPILILDEATSALDTHTEQEIQSALDVVSKDRTTLVIAHRLSTVVNADQILVLKAGEAVEQGTHAELMANNGLYASMWSRQREVSEAEARLAEIRENDEGFISRGKSAEESIIEGITEKK</sequence>
<evidence type="ECO:0000256" key="6">
    <source>
        <dbReference type="ARBA" id="ARBA00022989"/>
    </source>
</evidence>
<dbReference type="InterPro" id="IPR011527">
    <property type="entry name" value="ABC1_TM_dom"/>
</dbReference>
<dbReference type="SUPFAM" id="SSF90123">
    <property type="entry name" value="ABC transporter transmembrane region"/>
    <property type="match status" value="1"/>
</dbReference>
<evidence type="ECO:0000259" key="10">
    <source>
        <dbReference type="PROSITE" id="PS50929"/>
    </source>
</evidence>
<dbReference type="InterPro" id="IPR003593">
    <property type="entry name" value="AAA+_ATPase"/>
</dbReference>
<dbReference type="PROSITE" id="PS50929">
    <property type="entry name" value="ABC_TM1F"/>
    <property type="match status" value="1"/>
</dbReference>
<feature type="transmembrane region" description="Helical" evidence="8">
    <location>
        <begin position="83"/>
        <end position="101"/>
    </location>
</feature>
<keyword evidence="6 8" id="KW-1133">Transmembrane helix</keyword>
<dbReference type="InterPro" id="IPR036640">
    <property type="entry name" value="ABC1_TM_sf"/>
</dbReference>
<evidence type="ECO:0000259" key="9">
    <source>
        <dbReference type="PROSITE" id="PS50893"/>
    </source>
</evidence>
<dbReference type="PROSITE" id="PS00211">
    <property type="entry name" value="ABC_TRANSPORTER_1"/>
    <property type="match status" value="1"/>
</dbReference>
<evidence type="ECO:0000313" key="11">
    <source>
        <dbReference type="EMBL" id="GHB18122.1"/>
    </source>
</evidence>
<evidence type="ECO:0000256" key="3">
    <source>
        <dbReference type="ARBA" id="ARBA00022692"/>
    </source>
</evidence>